<dbReference type="AlphaFoldDB" id="A0ABC8RXP6"/>
<comment type="caution">
    <text evidence="1">The sequence shown here is derived from an EMBL/GenBank/DDBJ whole genome shotgun (WGS) entry which is preliminary data.</text>
</comment>
<organism evidence="1 2">
    <name type="scientific">Ilex paraguariensis</name>
    <name type="common">yerba mate</name>
    <dbReference type="NCBI Taxonomy" id="185542"/>
    <lineage>
        <taxon>Eukaryota</taxon>
        <taxon>Viridiplantae</taxon>
        <taxon>Streptophyta</taxon>
        <taxon>Embryophyta</taxon>
        <taxon>Tracheophyta</taxon>
        <taxon>Spermatophyta</taxon>
        <taxon>Magnoliopsida</taxon>
        <taxon>eudicotyledons</taxon>
        <taxon>Gunneridae</taxon>
        <taxon>Pentapetalae</taxon>
        <taxon>asterids</taxon>
        <taxon>campanulids</taxon>
        <taxon>Aquifoliales</taxon>
        <taxon>Aquifoliaceae</taxon>
        <taxon>Ilex</taxon>
    </lineage>
</organism>
<dbReference type="Proteomes" id="UP001642360">
    <property type="component" value="Unassembled WGS sequence"/>
</dbReference>
<sequence length="73" mass="7918">MIGDGATDLEVRILNCIPGCRLLVDPHGQTDQNPPPSPASVFLSWLDNQEVLICLFAVGECNFGRLLLLKLIG</sequence>
<gene>
    <name evidence="1" type="ORF">ILEXP_LOCUS16267</name>
</gene>
<keyword evidence="2" id="KW-1185">Reference proteome</keyword>
<name>A0ABC8RXP6_9AQUA</name>
<dbReference type="EMBL" id="CAUOFW020001731">
    <property type="protein sequence ID" value="CAK9148335.1"/>
    <property type="molecule type" value="Genomic_DNA"/>
</dbReference>
<accession>A0ABC8RXP6</accession>
<reference evidence="1 2" key="1">
    <citation type="submission" date="2024-02" db="EMBL/GenBank/DDBJ databases">
        <authorList>
            <person name="Vignale AGUSTIN F."/>
            <person name="Sosa J E."/>
            <person name="Modenutti C."/>
        </authorList>
    </citation>
    <scope>NUCLEOTIDE SEQUENCE [LARGE SCALE GENOMIC DNA]</scope>
</reference>
<evidence type="ECO:0000313" key="2">
    <source>
        <dbReference type="Proteomes" id="UP001642360"/>
    </source>
</evidence>
<evidence type="ECO:0000313" key="1">
    <source>
        <dbReference type="EMBL" id="CAK9148335.1"/>
    </source>
</evidence>
<proteinExistence type="predicted"/>
<protein>
    <submittedName>
        <fullName evidence="1">Uncharacterized protein</fullName>
    </submittedName>
</protein>